<dbReference type="EMBL" id="ATLV01018238">
    <property type="status" value="NOT_ANNOTATED_CDS"/>
    <property type="molecule type" value="Genomic_DNA"/>
</dbReference>
<keyword evidence="1" id="KW-0032">Aminotransferase</keyword>
<dbReference type="AlphaFoldDB" id="A0A084VY08"/>
<evidence type="ECO:0000313" key="1">
    <source>
        <dbReference type="EMBL" id="KFB42852.1"/>
    </source>
</evidence>
<dbReference type="Proteomes" id="UP000030765">
    <property type="component" value="Unassembled WGS sequence"/>
</dbReference>
<dbReference type="GO" id="GO:0008483">
    <property type="term" value="F:transaminase activity"/>
    <property type="evidence" value="ECO:0007669"/>
    <property type="project" value="UniProtKB-KW"/>
</dbReference>
<keyword evidence="1" id="KW-0808">Transferase</keyword>
<protein>
    <submittedName>
        <fullName evidence="1 2">Branched-chain amino acid aminotransferase</fullName>
    </submittedName>
</protein>
<gene>
    <name evidence="1" type="ORF">ZHAS_00010604</name>
</gene>
<organism evidence="1">
    <name type="scientific">Anopheles sinensis</name>
    <name type="common">Mosquito</name>
    <dbReference type="NCBI Taxonomy" id="74873"/>
    <lineage>
        <taxon>Eukaryota</taxon>
        <taxon>Metazoa</taxon>
        <taxon>Ecdysozoa</taxon>
        <taxon>Arthropoda</taxon>
        <taxon>Hexapoda</taxon>
        <taxon>Insecta</taxon>
        <taxon>Pterygota</taxon>
        <taxon>Neoptera</taxon>
        <taxon>Endopterygota</taxon>
        <taxon>Diptera</taxon>
        <taxon>Nematocera</taxon>
        <taxon>Culicoidea</taxon>
        <taxon>Culicidae</taxon>
        <taxon>Anophelinae</taxon>
        <taxon>Anopheles</taxon>
    </lineage>
</organism>
<reference evidence="2" key="2">
    <citation type="submission" date="2020-05" db="UniProtKB">
        <authorList>
            <consortium name="EnsemblMetazoa"/>
        </authorList>
    </citation>
    <scope>IDENTIFICATION</scope>
</reference>
<dbReference type="VEuPathDB" id="VectorBase:ASIC010604"/>
<evidence type="ECO:0000313" key="3">
    <source>
        <dbReference type="Proteomes" id="UP000030765"/>
    </source>
</evidence>
<sequence length="155" mass="16506">MNREIIDSSLVVASGKLCSSAADGGLENEAFGGQSAALCMVSLRQLHAFHLKKAVHESRTGANGGDFADPRGVERENRLLGSGRCVKQTALEETEEKKLSTETALEPAGWTGATSKPVAWLINPSDVDRQSSVSVCCRKNIKTDGNDDDDDDALT</sequence>
<proteinExistence type="predicted"/>
<name>A0A084VY08_ANOSI</name>
<evidence type="ECO:0000313" key="2">
    <source>
        <dbReference type="EnsemblMetazoa" id="ASIC010604-PA"/>
    </source>
</evidence>
<keyword evidence="3" id="KW-1185">Reference proteome</keyword>
<dbReference type="EnsemblMetazoa" id="ASIC010604-RA">
    <property type="protein sequence ID" value="ASIC010604-PA"/>
    <property type="gene ID" value="ASIC010604"/>
</dbReference>
<reference evidence="1 3" key="1">
    <citation type="journal article" date="2014" name="BMC Genomics">
        <title>Genome sequence of Anopheles sinensis provides insight into genetics basis of mosquito competence for malaria parasites.</title>
        <authorList>
            <person name="Zhou D."/>
            <person name="Zhang D."/>
            <person name="Ding G."/>
            <person name="Shi L."/>
            <person name="Hou Q."/>
            <person name="Ye Y."/>
            <person name="Xu Y."/>
            <person name="Zhou H."/>
            <person name="Xiong C."/>
            <person name="Li S."/>
            <person name="Yu J."/>
            <person name="Hong S."/>
            <person name="Yu X."/>
            <person name="Zou P."/>
            <person name="Chen C."/>
            <person name="Chang X."/>
            <person name="Wang W."/>
            <person name="Lv Y."/>
            <person name="Sun Y."/>
            <person name="Ma L."/>
            <person name="Shen B."/>
            <person name="Zhu C."/>
        </authorList>
    </citation>
    <scope>NUCLEOTIDE SEQUENCE [LARGE SCALE GENOMIC DNA]</scope>
</reference>
<dbReference type="EMBL" id="KE525226">
    <property type="protein sequence ID" value="KFB42852.1"/>
    <property type="molecule type" value="Genomic_DNA"/>
</dbReference>
<accession>A0A084VY08</accession>